<evidence type="ECO:0000313" key="3">
    <source>
        <dbReference type="EMBL" id="SHN81859.1"/>
    </source>
</evidence>
<organism evidence="3 4">
    <name type="scientific">Bradyrhizobium erythrophlei</name>
    <dbReference type="NCBI Taxonomy" id="1437360"/>
    <lineage>
        <taxon>Bacteria</taxon>
        <taxon>Pseudomonadati</taxon>
        <taxon>Pseudomonadota</taxon>
        <taxon>Alphaproteobacteria</taxon>
        <taxon>Hyphomicrobiales</taxon>
        <taxon>Nitrobacteraceae</taxon>
        <taxon>Bradyrhizobium</taxon>
    </lineage>
</organism>
<evidence type="ECO:0000313" key="4">
    <source>
        <dbReference type="Proteomes" id="UP000184096"/>
    </source>
</evidence>
<dbReference type="RefSeq" id="WP_072821774.1">
    <property type="nucleotide sequence ID" value="NZ_LT670849.1"/>
</dbReference>
<keyword evidence="2" id="KW-0472">Membrane</keyword>
<sequence length="93" mass="9845">MIFDQAKHRGVRPVSVALGVAIFGMLAMLVVDHGPWARPHAQDSRIATYQTTGESAHAVGANVAPTPPKSQLEPDPLGPKRADPPNPEPGIVH</sequence>
<proteinExistence type="predicted"/>
<dbReference type="AlphaFoldDB" id="A0A1M7UFU4"/>
<dbReference type="OrthoDB" id="8254083at2"/>
<dbReference type="Proteomes" id="UP000184096">
    <property type="component" value="Chromosome I"/>
</dbReference>
<keyword evidence="4" id="KW-1185">Reference proteome</keyword>
<feature type="region of interest" description="Disordered" evidence="1">
    <location>
        <begin position="49"/>
        <end position="93"/>
    </location>
</feature>
<evidence type="ECO:0000256" key="2">
    <source>
        <dbReference type="SAM" id="Phobius"/>
    </source>
</evidence>
<keyword evidence="2" id="KW-0812">Transmembrane</keyword>
<feature type="transmembrane region" description="Helical" evidence="2">
    <location>
        <begin position="12"/>
        <end position="31"/>
    </location>
</feature>
<evidence type="ECO:0000256" key="1">
    <source>
        <dbReference type="SAM" id="MobiDB-lite"/>
    </source>
</evidence>
<reference evidence="4" key="1">
    <citation type="submission" date="2016-11" db="EMBL/GenBank/DDBJ databases">
        <authorList>
            <person name="Varghese N."/>
            <person name="Submissions S."/>
        </authorList>
    </citation>
    <scope>NUCLEOTIDE SEQUENCE [LARGE SCALE GENOMIC DNA]</scope>
    <source>
        <strain evidence="4">GAS401</strain>
    </source>
</reference>
<feature type="compositionally biased region" description="Pro residues" evidence="1">
    <location>
        <begin position="84"/>
        <end position="93"/>
    </location>
</feature>
<name>A0A1M7UFU4_9BRAD</name>
<keyword evidence="2" id="KW-1133">Transmembrane helix</keyword>
<dbReference type="EMBL" id="LT670849">
    <property type="protein sequence ID" value="SHN81859.1"/>
    <property type="molecule type" value="Genomic_DNA"/>
</dbReference>
<protein>
    <submittedName>
        <fullName evidence="3">Uncharacterized protein</fullName>
    </submittedName>
</protein>
<gene>
    <name evidence="3" type="ORF">SAMN05444170_4927</name>
</gene>
<accession>A0A1M7UFU4</accession>